<evidence type="ECO:0000256" key="4">
    <source>
        <dbReference type="ARBA" id="ARBA00022806"/>
    </source>
</evidence>
<comment type="catalytic activity">
    <reaction evidence="8">
        <text>Couples ATP hydrolysis with the unwinding of duplex DNA by translocating in the 3'-5' direction.</text>
        <dbReference type="EC" id="5.6.2.4"/>
    </reaction>
</comment>
<keyword evidence="3 10" id="KW-0378">Hydrolase</keyword>
<evidence type="ECO:0000256" key="3">
    <source>
        <dbReference type="ARBA" id="ARBA00022801"/>
    </source>
</evidence>
<keyword evidence="5 10" id="KW-0067">ATP-binding</keyword>
<evidence type="ECO:0000256" key="1">
    <source>
        <dbReference type="ARBA" id="ARBA00005446"/>
    </source>
</evidence>
<evidence type="ECO:0000313" key="15">
    <source>
        <dbReference type="Proteomes" id="UP001501725"/>
    </source>
</evidence>
<accession>A0ABP8HHU0</accession>
<proteinExistence type="inferred from homology"/>
<evidence type="ECO:0000256" key="9">
    <source>
        <dbReference type="ARBA" id="ARBA00034808"/>
    </source>
</evidence>
<feature type="binding site" evidence="10">
    <location>
        <begin position="1051"/>
        <end position="1058"/>
    </location>
    <ligand>
        <name>ATP</name>
        <dbReference type="ChEBI" id="CHEBI:30616"/>
    </ligand>
</feature>
<protein>
    <recommendedName>
        <fullName evidence="9">DNA 3'-5' helicase</fullName>
        <ecNumber evidence="9">5.6.2.4</ecNumber>
    </recommendedName>
</protein>
<dbReference type="PANTHER" id="PTHR13710">
    <property type="entry name" value="DNA HELICASE RECQ FAMILY MEMBER"/>
    <property type="match status" value="1"/>
</dbReference>
<dbReference type="Pfam" id="PF13361">
    <property type="entry name" value="UvrD_C"/>
    <property type="match status" value="1"/>
</dbReference>
<dbReference type="PROSITE" id="PS51198">
    <property type="entry name" value="UVRD_HELICASE_ATP_BIND"/>
    <property type="match status" value="1"/>
</dbReference>
<dbReference type="Pfam" id="PF00271">
    <property type="entry name" value="Helicase_C"/>
    <property type="match status" value="1"/>
</dbReference>
<dbReference type="SUPFAM" id="SSF52540">
    <property type="entry name" value="P-loop containing nucleoside triphosphate hydrolases"/>
    <property type="match status" value="2"/>
</dbReference>
<dbReference type="InterPro" id="IPR001650">
    <property type="entry name" value="Helicase_C-like"/>
</dbReference>
<dbReference type="InterPro" id="IPR014016">
    <property type="entry name" value="UvrD-like_ATP-bd"/>
</dbReference>
<dbReference type="GO" id="GO:0004386">
    <property type="term" value="F:helicase activity"/>
    <property type="evidence" value="ECO:0007669"/>
    <property type="project" value="UniProtKB-KW"/>
</dbReference>
<dbReference type="SUPFAM" id="SSF53098">
    <property type="entry name" value="Ribonuclease H-like"/>
    <property type="match status" value="1"/>
</dbReference>
<evidence type="ECO:0000256" key="5">
    <source>
        <dbReference type="ARBA" id="ARBA00022840"/>
    </source>
</evidence>
<dbReference type="InterPro" id="IPR011545">
    <property type="entry name" value="DEAD/DEAH_box_helicase_dom"/>
</dbReference>
<dbReference type="PROSITE" id="PS51194">
    <property type="entry name" value="HELICASE_CTER"/>
    <property type="match status" value="1"/>
</dbReference>
<dbReference type="EC" id="5.6.2.4" evidence="9"/>
<dbReference type="InterPro" id="IPR014017">
    <property type="entry name" value="DNA_helicase_UvrD-like_C"/>
</dbReference>
<dbReference type="Gene3D" id="3.30.420.10">
    <property type="entry name" value="Ribonuclease H-like superfamily/Ribonuclease H"/>
    <property type="match status" value="1"/>
</dbReference>
<dbReference type="PROSITE" id="PS00690">
    <property type="entry name" value="DEAH_ATP_HELICASE"/>
    <property type="match status" value="1"/>
</dbReference>
<dbReference type="Pfam" id="PF00580">
    <property type="entry name" value="UvrD-helicase"/>
    <property type="match status" value="2"/>
</dbReference>
<dbReference type="CDD" id="cd17920">
    <property type="entry name" value="DEXHc_RecQ"/>
    <property type="match status" value="1"/>
</dbReference>
<evidence type="ECO:0000256" key="6">
    <source>
        <dbReference type="ARBA" id="ARBA00023125"/>
    </source>
</evidence>
<dbReference type="PANTHER" id="PTHR13710:SF105">
    <property type="entry name" value="ATP-DEPENDENT DNA HELICASE Q1"/>
    <property type="match status" value="1"/>
</dbReference>
<dbReference type="EMBL" id="BAABGY010000011">
    <property type="protein sequence ID" value="GAA4339543.1"/>
    <property type="molecule type" value="Genomic_DNA"/>
</dbReference>
<dbReference type="InterPro" id="IPR036397">
    <property type="entry name" value="RNaseH_sf"/>
</dbReference>
<dbReference type="NCBIfam" id="TIGR00614">
    <property type="entry name" value="recQ_fam"/>
    <property type="match status" value="1"/>
</dbReference>
<reference evidence="15" key="1">
    <citation type="journal article" date="2019" name="Int. J. Syst. Evol. Microbiol.">
        <title>The Global Catalogue of Microorganisms (GCM) 10K type strain sequencing project: providing services to taxonomists for standard genome sequencing and annotation.</title>
        <authorList>
            <consortium name="The Broad Institute Genomics Platform"/>
            <consortium name="The Broad Institute Genome Sequencing Center for Infectious Disease"/>
            <person name="Wu L."/>
            <person name="Ma J."/>
        </authorList>
    </citation>
    <scope>NUCLEOTIDE SEQUENCE [LARGE SCALE GENOMIC DNA]</scope>
    <source>
        <strain evidence="15">JCM 17919</strain>
    </source>
</reference>
<name>A0ABP8HHU0_9BACT</name>
<dbReference type="CDD" id="cd17932">
    <property type="entry name" value="DEXQc_UvrD"/>
    <property type="match status" value="1"/>
</dbReference>
<dbReference type="InterPro" id="IPR002464">
    <property type="entry name" value="DNA/RNA_helicase_DEAH_CS"/>
</dbReference>
<sequence>MRSDGSGFHRNDLKTFLSFQEGSDFLVGHNIFRHDLNLIAKTLGLSQWRRSIAIDTLLLSPLLFPAHPYHRLLKDKHFLPEELNDPLEDARKSMDLFYEEVAAFKSLDERLQRIFTGLLAHQEEFSPFFRYLELSPLPEAYLVDMIRLLFDGQICAHVALTELIRSEPVALAYALALIRSGDKYSITPPWVVHTSPKVEPVIRQLRNEPCTGCPYCNQWLAALPALQRFFKLDSYRTFDGVAMQEEAVTAAIRHESLLAVFPTGGGKSITFQVPALLSGEAARALTVIISPLQSLMKDQVDNLARKGITDAVTINGLLDPIERQKAIERVQGTSPDISVAHLLYISPESLRSVTIERLLMGRKIARFVIDEAHCFSTWGQDFRVDYLYIGEFLRNLQEKKGLQEPIPVSCFTATAKPQVIEDIQAYFQNKLGIRMRLFQASVARKNLQYRVVAREGEENKYAELRRLIGENSCPTIVYVSRTKRAAELAERLTTDGYSARAYHGKMERDERVASQDAFLGGEVDVMVATSAFGMGVDKDNVGRVIHYNLSDSLENYVQEAGRAGRSEKIQAECHVLFDEEDLDKHFALLNMTKLDVKEINQIWRAVKQLTSIRNPKICLSALEIARKAGWDEGIHDLETRVKTAIAALEEAKLVERGKNAPQVFANSILTKNMEGARQRIETSDKIQEVDKEPAVRIMKKLFSSKSKSLASDEAAESRIDYISDHLAIRKEEIIRIINLLREEKILADARDLTAFVRRQDGSKNAQAVLKSFRQLETCLVSLIEDGEHTYSIKDWMEVATEAGCADVAPAQVRTLLNFWAVRNFIRKRSSEGTSHYVTILMEHDQEQWRRKMERRHEMAGTILNILFEKAAELRAAEGDGSADVLVEFSVLELKEALLREAGLFGTEPTIEDIEDTLFYLTRIEALKIEGGFLVSYQRIRLERIEPNNAVKYGLAQYAKLAEHYKNKAHQIHIVGEYARRMLENYEEALTFTNDYFRLPYDAFLRKYFRGRAEDLKRTMTPARFETLFGQLSPAQLAIIKERDQQQIVVVAGPGSGKTRVLVHKLASILLTEDVRYEQMLMLTFSRAAASEFKKRLVALIGKDAHHVEIKTFHSYCFDLLGRNGNLAESEGVIRAATERILAGEVEQSRITKAILVVDEAQDMNAEEYELLQAIIAQNEDIRVLLVGDDDQSIYGFRKAGSEFMQRFLSNGAFKFDLVENYRSCAEIVSVANQWAAQLQHRLKELPIVAVRKEPGQIRITKHSSGSLVVPLTKELKAGKDGTTCVLTFENKEAEIIAGYLAAQGIPTRLIQSADKIALNDLRELRHFSDTVLNSNDNYTILPDDWLAAKADLRAKFARSIQLERMLAVIDEFELLHPDRRYKSDWQLFLKESKWEDFVQIEQNIVYVSTIHKAKGREFDKVLIALQKFTPDEEEKKRLLYVAMTRAKNELSVHYRADYLQSFAGEGVAYLQDQASYPGPEVVSYLLNYHDVFLSFFSRRQDAIHALHCGDELSIYGNELHNSRGITVLRFSASFTTKIDEWQSRGYRLDSARVLFMAYWKGQEATEETLIFFPEVRFEKSL</sequence>
<dbReference type="InterPro" id="IPR027417">
    <property type="entry name" value="P-loop_NTPase"/>
</dbReference>
<keyword evidence="15" id="KW-1185">Reference proteome</keyword>
<evidence type="ECO:0000256" key="10">
    <source>
        <dbReference type="PROSITE-ProRule" id="PRU00560"/>
    </source>
</evidence>
<dbReference type="Proteomes" id="UP001501725">
    <property type="component" value="Unassembled WGS sequence"/>
</dbReference>
<dbReference type="SMART" id="SM00490">
    <property type="entry name" value="HELICc"/>
    <property type="match status" value="1"/>
</dbReference>
<dbReference type="PROSITE" id="PS51192">
    <property type="entry name" value="HELICASE_ATP_BIND_1"/>
    <property type="match status" value="1"/>
</dbReference>
<evidence type="ECO:0000256" key="7">
    <source>
        <dbReference type="ARBA" id="ARBA00023235"/>
    </source>
</evidence>
<evidence type="ECO:0000256" key="8">
    <source>
        <dbReference type="ARBA" id="ARBA00034617"/>
    </source>
</evidence>
<dbReference type="InterPro" id="IPR012337">
    <property type="entry name" value="RNaseH-like_sf"/>
</dbReference>
<dbReference type="InterPro" id="IPR014001">
    <property type="entry name" value="Helicase_ATP-bd"/>
</dbReference>
<evidence type="ECO:0000259" key="13">
    <source>
        <dbReference type="PROSITE" id="PS51198"/>
    </source>
</evidence>
<evidence type="ECO:0000256" key="2">
    <source>
        <dbReference type="ARBA" id="ARBA00022741"/>
    </source>
</evidence>
<organism evidence="14 15">
    <name type="scientific">Flaviaesturariibacter amylovorans</name>
    <dbReference type="NCBI Taxonomy" id="1084520"/>
    <lineage>
        <taxon>Bacteria</taxon>
        <taxon>Pseudomonadati</taxon>
        <taxon>Bacteroidota</taxon>
        <taxon>Chitinophagia</taxon>
        <taxon>Chitinophagales</taxon>
        <taxon>Chitinophagaceae</taxon>
        <taxon>Flaviaestuariibacter</taxon>
    </lineage>
</organism>
<evidence type="ECO:0000313" key="14">
    <source>
        <dbReference type="EMBL" id="GAA4339543.1"/>
    </source>
</evidence>
<dbReference type="Pfam" id="PF00270">
    <property type="entry name" value="DEAD"/>
    <property type="match status" value="1"/>
</dbReference>
<gene>
    <name evidence="14" type="ORF">GCM10023184_36720</name>
</gene>
<feature type="domain" description="Helicase C-terminal" evidence="12">
    <location>
        <begin position="463"/>
        <end position="610"/>
    </location>
</feature>
<comment type="caution">
    <text evidence="14">The sequence shown here is derived from an EMBL/GenBank/DDBJ whole genome shotgun (WGS) entry which is preliminary data.</text>
</comment>
<keyword evidence="2 10" id="KW-0547">Nucleotide-binding</keyword>
<evidence type="ECO:0000259" key="11">
    <source>
        <dbReference type="PROSITE" id="PS51192"/>
    </source>
</evidence>
<comment type="similarity">
    <text evidence="1">Belongs to the helicase family. RecQ subfamily.</text>
</comment>
<dbReference type="SMART" id="SM00487">
    <property type="entry name" value="DEXDc"/>
    <property type="match status" value="1"/>
</dbReference>
<keyword evidence="6" id="KW-0238">DNA-binding</keyword>
<feature type="domain" description="Helicase ATP-binding" evidence="11">
    <location>
        <begin position="248"/>
        <end position="433"/>
    </location>
</feature>
<keyword evidence="4 10" id="KW-0347">Helicase</keyword>
<keyword evidence="7" id="KW-0413">Isomerase</keyword>
<feature type="domain" description="UvrD-like helicase ATP-binding" evidence="13">
    <location>
        <begin position="1030"/>
        <end position="1341"/>
    </location>
</feature>
<dbReference type="InterPro" id="IPR004589">
    <property type="entry name" value="DNA_helicase_ATP-dep_RecQ"/>
</dbReference>
<dbReference type="Gene3D" id="3.40.50.300">
    <property type="entry name" value="P-loop containing nucleotide triphosphate hydrolases"/>
    <property type="match status" value="5"/>
</dbReference>
<evidence type="ECO:0000259" key="12">
    <source>
        <dbReference type="PROSITE" id="PS51194"/>
    </source>
</evidence>